<gene>
    <name evidence="1" type="ORF">BV25DRAFT_1766698</name>
</gene>
<accession>A0ACB8SJ63</accession>
<feature type="non-terminal residue" evidence="1">
    <location>
        <position position="431"/>
    </location>
</feature>
<organism evidence="1 2">
    <name type="scientific">Artomyces pyxidatus</name>
    <dbReference type="NCBI Taxonomy" id="48021"/>
    <lineage>
        <taxon>Eukaryota</taxon>
        <taxon>Fungi</taxon>
        <taxon>Dikarya</taxon>
        <taxon>Basidiomycota</taxon>
        <taxon>Agaricomycotina</taxon>
        <taxon>Agaricomycetes</taxon>
        <taxon>Russulales</taxon>
        <taxon>Auriscalpiaceae</taxon>
        <taxon>Artomyces</taxon>
    </lineage>
</organism>
<proteinExistence type="predicted"/>
<evidence type="ECO:0000313" key="2">
    <source>
        <dbReference type="Proteomes" id="UP000814140"/>
    </source>
</evidence>
<dbReference type="Proteomes" id="UP000814140">
    <property type="component" value="Unassembled WGS sequence"/>
</dbReference>
<keyword evidence="2" id="KW-1185">Reference proteome</keyword>
<name>A0ACB8SJ63_9AGAM</name>
<sequence>TLKRRASPTFEDRNVDTRKRLKEDIPMEDIEENPMAPALISGQELADDLEEELLCGCCSGLLYRPVIVYPCQHYFCGRQVQSLIYNGGSNCPACRSISTSVSPSRVLQVMLDVLLRADPSRGRTEREKQQADDVYRPGQLFRIPTPREPSPEPAIAQPTEYARPCPHCPPVNRYGWNCPQPVPDPAADPDHAWLVDDGSPPGHAYCGNCENLMALQAPSTTKCDMCQVSFCGIGVQGRCIAASIALAHPHGMSDVGDLIQSSEVYECFDGNTVEVEIMLDYLTAQRISPKHIYRDIVEHVQNQPRRFAPLIELDLFSDAHGVVAGPNPPIDSPRHRICRLCATEVLLYGLKEWWIRERQKGFLEASVTDRPDCPDGSGCHRQKEHGKTVALNHIVTPNDPEPTDPSVPDPEANVEAEERTPTPPPQLEDDT</sequence>
<comment type="caution">
    <text evidence="1">The sequence shown here is derived from an EMBL/GenBank/DDBJ whole genome shotgun (WGS) entry which is preliminary data.</text>
</comment>
<protein>
    <submittedName>
        <fullName evidence="1">Uncharacterized protein</fullName>
    </submittedName>
</protein>
<reference evidence="1" key="1">
    <citation type="submission" date="2021-03" db="EMBL/GenBank/DDBJ databases">
        <authorList>
            <consortium name="DOE Joint Genome Institute"/>
            <person name="Ahrendt S."/>
            <person name="Looney B.P."/>
            <person name="Miyauchi S."/>
            <person name="Morin E."/>
            <person name="Drula E."/>
            <person name="Courty P.E."/>
            <person name="Chicoki N."/>
            <person name="Fauchery L."/>
            <person name="Kohler A."/>
            <person name="Kuo A."/>
            <person name="Labutti K."/>
            <person name="Pangilinan J."/>
            <person name="Lipzen A."/>
            <person name="Riley R."/>
            <person name="Andreopoulos W."/>
            <person name="He G."/>
            <person name="Johnson J."/>
            <person name="Barry K.W."/>
            <person name="Grigoriev I.V."/>
            <person name="Nagy L."/>
            <person name="Hibbett D."/>
            <person name="Henrissat B."/>
            <person name="Matheny P.B."/>
            <person name="Labbe J."/>
            <person name="Martin F."/>
        </authorList>
    </citation>
    <scope>NUCLEOTIDE SEQUENCE</scope>
    <source>
        <strain evidence="1">HHB10654</strain>
    </source>
</reference>
<reference evidence="1" key="2">
    <citation type="journal article" date="2022" name="New Phytol.">
        <title>Evolutionary transition to the ectomycorrhizal habit in the genomes of a hyperdiverse lineage of mushroom-forming fungi.</title>
        <authorList>
            <person name="Looney B."/>
            <person name="Miyauchi S."/>
            <person name="Morin E."/>
            <person name="Drula E."/>
            <person name="Courty P.E."/>
            <person name="Kohler A."/>
            <person name="Kuo A."/>
            <person name="LaButti K."/>
            <person name="Pangilinan J."/>
            <person name="Lipzen A."/>
            <person name="Riley R."/>
            <person name="Andreopoulos W."/>
            <person name="He G."/>
            <person name="Johnson J."/>
            <person name="Nolan M."/>
            <person name="Tritt A."/>
            <person name="Barry K.W."/>
            <person name="Grigoriev I.V."/>
            <person name="Nagy L.G."/>
            <person name="Hibbett D."/>
            <person name="Henrissat B."/>
            <person name="Matheny P.B."/>
            <person name="Labbe J."/>
            <person name="Martin F.M."/>
        </authorList>
    </citation>
    <scope>NUCLEOTIDE SEQUENCE</scope>
    <source>
        <strain evidence="1">HHB10654</strain>
    </source>
</reference>
<feature type="non-terminal residue" evidence="1">
    <location>
        <position position="1"/>
    </location>
</feature>
<dbReference type="EMBL" id="MU277267">
    <property type="protein sequence ID" value="KAI0056267.1"/>
    <property type="molecule type" value="Genomic_DNA"/>
</dbReference>
<evidence type="ECO:0000313" key="1">
    <source>
        <dbReference type="EMBL" id="KAI0056267.1"/>
    </source>
</evidence>